<reference evidence="1" key="1">
    <citation type="submission" date="2022-05" db="EMBL/GenBank/DDBJ databases">
        <title>The Musa troglodytarum L. genome provides insights into the mechanism of non-climacteric behaviour and enrichment of carotenoids.</title>
        <authorList>
            <person name="Wang J."/>
        </authorList>
    </citation>
    <scope>NUCLEOTIDE SEQUENCE</scope>
    <source>
        <tissue evidence="1">Leaf</tissue>
    </source>
</reference>
<sequence>MTLPIGESLKWWDKALQPNMKVIESAQDLHDSLLNAGDKACHCRFLLPWMWRLQGPLPKDLPVSPGSAHGRLCSFSCTNATIQKFKDALAKHSTDRCSLGPAKGLEESELLALAANKDLSFNYTRKPVLVPSLDDVCRQSSRKPNAYYPCISLQAHPGF</sequence>
<evidence type="ECO:0000313" key="2">
    <source>
        <dbReference type="Proteomes" id="UP001055439"/>
    </source>
</evidence>
<dbReference type="AlphaFoldDB" id="A0A9E7K2E6"/>
<organism evidence="1 2">
    <name type="scientific">Musa troglodytarum</name>
    <name type="common">fe'i banana</name>
    <dbReference type="NCBI Taxonomy" id="320322"/>
    <lineage>
        <taxon>Eukaryota</taxon>
        <taxon>Viridiplantae</taxon>
        <taxon>Streptophyta</taxon>
        <taxon>Embryophyta</taxon>
        <taxon>Tracheophyta</taxon>
        <taxon>Spermatophyta</taxon>
        <taxon>Magnoliopsida</taxon>
        <taxon>Liliopsida</taxon>
        <taxon>Zingiberales</taxon>
        <taxon>Musaceae</taxon>
        <taxon>Musa</taxon>
    </lineage>
</organism>
<gene>
    <name evidence="1" type="ORF">MUK42_20780</name>
</gene>
<dbReference type="EMBL" id="CP097507">
    <property type="protein sequence ID" value="URE00920.1"/>
    <property type="molecule type" value="Genomic_DNA"/>
</dbReference>
<accession>A0A9E7K2E6</accession>
<protein>
    <submittedName>
        <fullName evidence="1">Thioredoxin</fullName>
    </submittedName>
</protein>
<proteinExistence type="predicted"/>
<dbReference type="OrthoDB" id="2121326at2759"/>
<keyword evidence="2" id="KW-1185">Reference proteome</keyword>
<dbReference type="Proteomes" id="UP001055439">
    <property type="component" value="Chromosome 5"/>
</dbReference>
<name>A0A9E7K2E6_9LILI</name>
<evidence type="ECO:0000313" key="1">
    <source>
        <dbReference type="EMBL" id="URE00920.1"/>
    </source>
</evidence>